<dbReference type="EMBL" id="QRYV01000015">
    <property type="protein sequence ID" value="RGV15717.1"/>
    <property type="molecule type" value="Genomic_DNA"/>
</dbReference>
<dbReference type="PROSITE" id="PS51257">
    <property type="entry name" value="PROKAR_LIPOPROTEIN"/>
    <property type="match status" value="1"/>
</dbReference>
<dbReference type="Gene3D" id="2.60.40.10">
    <property type="entry name" value="Immunoglobulins"/>
    <property type="match status" value="1"/>
</dbReference>
<dbReference type="EMBL" id="WDES01000017">
    <property type="protein sequence ID" value="KAB6087865.1"/>
    <property type="molecule type" value="Genomic_DNA"/>
</dbReference>
<evidence type="ECO:0000313" key="4">
    <source>
        <dbReference type="EMBL" id="RGV15717.1"/>
    </source>
</evidence>
<dbReference type="Gene3D" id="2.120.10.30">
    <property type="entry name" value="TolB, C-terminal domain"/>
    <property type="match status" value="2"/>
</dbReference>
<dbReference type="PANTHER" id="PTHR13833:SF71">
    <property type="entry name" value="NHL DOMAIN-CONTAINING PROTEIN"/>
    <property type="match status" value="1"/>
</dbReference>
<keyword evidence="1" id="KW-0732">Signal</keyword>
<dbReference type="PANTHER" id="PTHR13833">
    <property type="match status" value="1"/>
</dbReference>
<comment type="caution">
    <text evidence="4">The sequence shown here is derived from an EMBL/GenBank/DDBJ whole genome shotgun (WGS) entry which is preliminary data.</text>
</comment>
<organism evidence="4 5">
    <name type="scientific">Bacteroides xylanisolvens</name>
    <dbReference type="NCBI Taxonomy" id="371601"/>
    <lineage>
        <taxon>Bacteria</taxon>
        <taxon>Pseudomonadati</taxon>
        <taxon>Bacteroidota</taxon>
        <taxon>Bacteroidia</taxon>
        <taxon>Bacteroidales</taxon>
        <taxon>Bacteroidaceae</taxon>
        <taxon>Bacteroides</taxon>
    </lineage>
</organism>
<protein>
    <recommendedName>
        <fullName evidence="2">IPT/TIG domain-containing protein</fullName>
    </recommendedName>
</protein>
<dbReference type="InterPro" id="IPR011042">
    <property type="entry name" value="6-blade_b-propeller_TolB-like"/>
</dbReference>
<dbReference type="Pfam" id="PF01833">
    <property type="entry name" value="TIG"/>
    <property type="match status" value="1"/>
</dbReference>
<evidence type="ECO:0000313" key="3">
    <source>
        <dbReference type="EMBL" id="KAB6087865.1"/>
    </source>
</evidence>
<feature type="chain" id="PRO_5044549867" description="IPT/TIG domain-containing protein" evidence="1">
    <location>
        <begin position="22"/>
        <end position="419"/>
    </location>
</feature>
<dbReference type="Gene3D" id="2.40.10.500">
    <property type="match status" value="1"/>
</dbReference>
<name>A0A174EXF2_9BACE</name>
<dbReference type="InterPro" id="IPR014756">
    <property type="entry name" value="Ig_E-set"/>
</dbReference>
<keyword evidence="6" id="KW-1185">Reference proteome</keyword>
<dbReference type="Proteomes" id="UP000283369">
    <property type="component" value="Unassembled WGS sequence"/>
</dbReference>
<dbReference type="Proteomes" id="UP000435059">
    <property type="component" value="Unassembled WGS sequence"/>
</dbReference>
<reference evidence="3 6" key="2">
    <citation type="journal article" date="2019" name="Nat. Med.">
        <title>A library of human gut bacterial isolates paired with longitudinal multiomics data enables mechanistic microbiome research.</title>
        <authorList>
            <person name="Poyet M."/>
            <person name="Groussin M."/>
            <person name="Gibbons S.M."/>
            <person name="Avila-Pacheco J."/>
            <person name="Jiang X."/>
            <person name="Kearney S.M."/>
            <person name="Perrotta A.R."/>
            <person name="Berdy B."/>
            <person name="Zhao S."/>
            <person name="Lieberman T.D."/>
            <person name="Swanson P.K."/>
            <person name="Smith M."/>
            <person name="Roesemann S."/>
            <person name="Alexander J.E."/>
            <person name="Rich S.A."/>
            <person name="Livny J."/>
            <person name="Vlamakis H."/>
            <person name="Clish C."/>
            <person name="Bullock K."/>
            <person name="Deik A."/>
            <person name="Scott J."/>
            <person name="Pierce K.A."/>
            <person name="Xavier R.J."/>
            <person name="Alm E.J."/>
        </authorList>
    </citation>
    <scope>NUCLEOTIDE SEQUENCE [LARGE SCALE GENOMIC DNA]</scope>
    <source>
        <strain evidence="3 6">BIOML-A74</strain>
    </source>
</reference>
<feature type="signal peptide" evidence="1">
    <location>
        <begin position="1"/>
        <end position="21"/>
    </location>
</feature>
<sequence length="419" mass="45596">MRKIYILLLACPLLSLFVACNDNDYKASVTELRLVLVKPTNVYSGEIATILGRNFSTVPEENAVFINDQQATVIEAFKDELKIILPEMAPGKYSIRVKSPSGELTGLELNYLKTPDQEYIVQTIVGQKGVFEMTDGVGTEATTKLPTGIAFAPDGSLWFTERGYNYIRRISPDFLVTSLLDVAVDGSSAIWQGGFDSKGNYYFIDKGKGMLRKIETGSMSVSTIASEMKSPMNVTFDDEDNIYVSARDNKAIYKFTPSGTKTTFATLNVSPNYIVFDKNKNMIVGTSNGYVLIQISPDGTQKTIAGDGVKGQEYYDGEPGNPLSAKVGATFGVAAGSDGCLYLSDNTYNCIRKLTPDANGDYSKGTLETIAGSGKAGFSDGKGLKATFNQPYEIIITEDCKTMYVAGAVNYLIRRITVK</sequence>
<proteinExistence type="predicted"/>
<dbReference type="RefSeq" id="WP_004313817.1">
    <property type="nucleotide sequence ID" value="NZ_CABKPA010000036.1"/>
</dbReference>
<feature type="domain" description="IPT/TIG" evidence="2">
    <location>
        <begin position="39"/>
        <end position="101"/>
    </location>
</feature>
<evidence type="ECO:0000313" key="6">
    <source>
        <dbReference type="Proteomes" id="UP000435059"/>
    </source>
</evidence>
<evidence type="ECO:0000256" key="1">
    <source>
        <dbReference type="SAM" id="SignalP"/>
    </source>
</evidence>
<gene>
    <name evidence="4" type="ORF">DWW25_08075</name>
    <name evidence="3" type="ORF">GA574_11465</name>
</gene>
<dbReference type="SUPFAM" id="SSF81296">
    <property type="entry name" value="E set domains"/>
    <property type="match status" value="1"/>
</dbReference>
<reference evidence="4 5" key="1">
    <citation type="submission" date="2018-08" db="EMBL/GenBank/DDBJ databases">
        <title>A genome reference for cultivated species of the human gut microbiota.</title>
        <authorList>
            <person name="Zou Y."/>
            <person name="Xue W."/>
            <person name="Luo G."/>
        </authorList>
    </citation>
    <scope>NUCLEOTIDE SEQUENCE [LARGE SCALE GENOMIC DNA]</scope>
    <source>
        <strain evidence="4 5">AF14-7</strain>
    </source>
</reference>
<evidence type="ECO:0000259" key="2">
    <source>
        <dbReference type="Pfam" id="PF01833"/>
    </source>
</evidence>
<dbReference type="InterPro" id="IPR002909">
    <property type="entry name" value="IPT_dom"/>
</dbReference>
<dbReference type="SUPFAM" id="SSF101898">
    <property type="entry name" value="NHL repeat"/>
    <property type="match status" value="1"/>
</dbReference>
<accession>A0A174EXF2</accession>
<evidence type="ECO:0000313" key="5">
    <source>
        <dbReference type="Proteomes" id="UP000283369"/>
    </source>
</evidence>
<dbReference type="AlphaFoldDB" id="A0A174EXF2"/>
<dbReference type="InterPro" id="IPR013783">
    <property type="entry name" value="Ig-like_fold"/>
</dbReference>